<evidence type="ECO:0000313" key="12">
    <source>
        <dbReference type="Proteomes" id="UP000035352"/>
    </source>
</evidence>
<dbReference type="Gene3D" id="1.10.1780.10">
    <property type="entry name" value="Clp, N-terminal domain"/>
    <property type="match status" value="1"/>
</dbReference>
<evidence type="ECO:0000256" key="8">
    <source>
        <dbReference type="RuleBase" id="RU004432"/>
    </source>
</evidence>
<dbReference type="FunFam" id="3.40.50.300:FF:000025">
    <property type="entry name" value="ATP-dependent Clp protease subunit"/>
    <property type="match status" value="1"/>
</dbReference>
<gene>
    <name evidence="11" type="primary">clpA</name>
    <name evidence="11" type="ORF">AAW51_1971</name>
</gene>
<proteinExistence type="inferred from homology"/>
<dbReference type="SUPFAM" id="SSF81923">
    <property type="entry name" value="Double Clp-N motif"/>
    <property type="match status" value="1"/>
</dbReference>
<dbReference type="InterPro" id="IPR027417">
    <property type="entry name" value="P-loop_NTPase"/>
</dbReference>
<dbReference type="AlphaFoldDB" id="A0A0G3BH35"/>
<dbReference type="GO" id="GO:0016887">
    <property type="term" value="F:ATP hydrolysis activity"/>
    <property type="evidence" value="ECO:0007669"/>
    <property type="project" value="InterPro"/>
</dbReference>
<dbReference type="GO" id="GO:0034605">
    <property type="term" value="P:cellular response to heat"/>
    <property type="evidence" value="ECO:0007669"/>
    <property type="project" value="TreeGrafter"/>
</dbReference>
<dbReference type="PROSITE" id="PS00870">
    <property type="entry name" value="CLPAB_1"/>
    <property type="match status" value="1"/>
</dbReference>
<dbReference type="InterPro" id="IPR003593">
    <property type="entry name" value="AAA+_ATPase"/>
</dbReference>
<dbReference type="InterPro" id="IPR036628">
    <property type="entry name" value="Clp_N_dom_sf"/>
</dbReference>
<evidence type="ECO:0000256" key="9">
    <source>
        <dbReference type="SAM" id="MobiDB-lite"/>
    </source>
</evidence>
<dbReference type="PATRIC" id="fig|413882.6.peg.2073"/>
<comment type="similarity">
    <text evidence="1 8">Belongs to the ClpA/ClpB family.</text>
</comment>
<evidence type="ECO:0000256" key="4">
    <source>
        <dbReference type="ARBA" id="ARBA00022840"/>
    </source>
</evidence>
<evidence type="ECO:0000256" key="7">
    <source>
        <dbReference type="PROSITE-ProRule" id="PRU01251"/>
    </source>
</evidence>
<dbReference type="EMBL" id="CP011371">
    <property type="protein sequence ID" value="AKJ28662.1"/>
    <property type="molecule type" value="Genomic_DNA"/>
</dbReference>
<keyword evidence="11" id="KW-0645">Protease</keyword>
<keyword evidence="12" id="KW-1185">Reference proteome</keyword>
<dbReference type="Gene3D" id="3.40.50.300">
    <property type="entry name" value="P-loop containing nucleotide triphosphate hydrolases"/>
    <property type="match status" value="2"/>
</dbReference>
<dbReference type="InterPro" id="IPR028299">
    <property type="entry name" value="ClpA/B_CS2"/>
</dbReference>
<evidence type="ECO:0000256" key="2">
    <source>
        <dbReference type="ARBA" id="ARBA00022737"/>
    </source>
</evidence>
<dbReference type="STRING" id="413882.AAW51_1971"/>
<keyword evidence="4 8" id="KW-0067">ATP-binding</keyword>
<dbReference type="PROSITE" id="PS51903">
    <property type="entry name" value="CLP_R"/>
    <property type="match status" value="1"/>
</dbReference>
<dbReference type="GO" id="GO:0005737">
    <property type="term" value="C:cytoplasm"/>
    <property type="evidence" value="ECO:0007669"/>
    <property type="project" value="TreeGrafter"/>
</dbReference>
<keyword evidence="5 8" id="KW-0143">Chaperone</keyword>
<dbReference type="OrthoDB" id="9803641at2"/>
<dbReference type="InterPro" id="IPR050130">
    <property type="entry name" value="ClpA_ClpB"/>
</dbReference>
<keyword evidence="11" id="KW-0378">Hydrolase</keyword>
<dbReference type="InterPro" id="IPR019489">
    <property type="entry name" value="Clp_ATPase_C"/>
</dbReference>
<keyword evidence="3 8" id="KW-0547">Nucleotide-binding</keyword>
<comment type="function">
    <text evidence="6">Part of a stress-induced multi-chaperone system, it is involved in the recovery of the cell from heat-induced damage, in cooperation with DnaK, DnaJ and GrpE. Acts before DnaK, in the processing of protein aggregates. Protein binding stimulates the ATPase activity; ATP hydrolysis unfolds the denatured protein aggregates, which probably helps expose new hydrophobic binding sites on the surface of ClpB-bound aggregates, contributing to the solubilization and refolding of denatured protein aggregates by DnaK.</text>
</comment>
<dbReference type="Pfam" id="PF02861">
    <property type="entry name" value="Clp_N"/>
    <property type="match status" value="1"/>
</dbReference>
<dbReference type="InterPro" id="IPR041546">
    <property type="entry name" value="ClpA/ClpB_AAA_lid"/>
</dbReference>
<dbReference type="CDD" id="cd19499">
    <property type="entry name" value="RecA-like_ClpB_Hsp104-like"/>
    <property type="match status" value="1"/>
</dbReference>
<dbReference type="PANTHER" id="PTHR11638">
    <property type="entry name" value="ATP-DEPENDENT CLP PROTEASE"/>
    <property type="match status" value="1"/>
</dbReference>
<evidence type="ECO:0000259" key="10">
    <source>
        <dbReference type="PROSITE" id="PS51903"/>
    </source>
</evidence>
<sequence>MIAQELEVSLHMAFVEARQQRHEFITVEHLLLALLDNPSAAEVLRACSANIDDLRKSLTHFIKENTPTVGGSDEVDTQPTLGFQRVIQRAIMHVQSTGSGKKEVTGANVLVAIFGEKDSHAVYYLHQQGVTRLDVVNYIAHGIKKSDPPEPTKSNDGPSSSEGEKEEGEGKGSPLEQFTQNLNQLAREGKIDPLIGRELEVERVIQVLCRRRKNNPLLVGEAGVGKTAIAEGLAWRITEGDVPEVLADSTVYALDMGALLAGTKYRGDFEQRLKGVLKALKDQPNAVLFIDEIHTLIGAGAASGGTLDASNLLKPALSSGNLKCIGATTFSEYRGIFEKDAALSRRFQKIDVVEPSVEQTVEILKGLKSRFEEHHSVKYALNALQAAAELSAKFINDRHLPDKAIDVIDEAGAAQRILPKSKQKKTITRLEVEEIVAKIARIPPASVSNDDRSKLRNLDRDLKSVVFGQDVAIDALAAAIKMARSGLGKPDKPIGSFLFSGPTGVGKTEVAKQLAYILGIELIRFDMSEYMERHAVSRLIGAPPGYVGFDQGGLLTEAVTKKPHAVLLLDEIEKAHPDVFNVLLQVMDHGTLTDNNGRKADFRNVIIIMTTNAGAETMQKAVIGFTNHREQGDEMADIKRLFTPEFRNRLDAIVSFGALDEEIILRVVDKFLLQLESQLAEKKVEVTFSDVLRKHLAKKGFDPLMGARPMQRLIQDMIRRALADELLFGRLVEGGRLTVDLDDKEEVVLDIQPNKKSDKPKAEPATA</sequence>
<protein>
    <submittedName>
        <fullName evidence="11">Clp protease ClpX</fullName>
    </submittedName>
</protein>
<dbReference type="InterPro" id="IPR004176">
    <property type="entry name" value="Clp_R_N"/>
</dbReference>
<dbReference type="Proteomes" id="UP000035352">
    <property type="component" value="Chromosome"/>
</dbReference>
<dbReference type="CDD" id="cd00009">
    <property type="entry name" value="AAA"/>
    <property type="match status" value="1"/>
</dbReference>
<name>A0A0G3BH35_9BURK</name>
<evidence type="ECO:0000256" key="5">
    <source>
        <dbReference type="ARBA" id="ARBA00023186"/>
    </source>
</evidence>
<dbReference type="InterPro" id="IPR003959">
    <property type="entry name" value="ATPase_AAA_core"/>
</dbReference>
<dbReference type="Pfam" id="PF00004">
    <property type="entry name" value="AAA"/>
    <property type="match status" value="1"/>
</dbReference>
<evidence type="ECO:0000256" key="1">
    <source>
        <dbReference type="ARBA" id="ARBA00008675"/>
    </source>
</evidence>
<evidence type="ECO:0000256" key="6">
    <source>
        <dbReference type="ARBA" id="ARBA00025613"/>
    </source>
</evidence>
<dbReference type="GO" id="GO:0008233">
    <property type="term" value="F:peptidase activity"/>
    <property type="evidence" value="ECO:0007669"/>
    <property type="project" value="UniProtKB-KW"/>
</dbReference>
<dbReference type="SMART" id="SM01086">
    <property type="entry name" value="ClpB_D2-small"/>
    <property type="match status" value="1"/>
</dbReference>
<dbReference type="FunFam" id="3.40.50.300:FF:000010">
    <property type="entry name" value="Chaperone clpB 1, putative"/>
    <property type="match status" value="1"/>
</dbReference>
<dbReference type="PANTHER" id="PTHR11638:SF111">
    <property type="entry name" value="ATP-DEPENDENT CLP PROTEASE ATP-BINDING SUBUNIT CLPA"/>
    <property type="match status" value="1"/>
</dbReference>
<dbReference type="NCBIfam" id="TIGR02639">
    <property type="entry name" value="ClpA"/>
    <property type="match status" value="1"/>
</dbReference>
<dbReference type="InterPro" id="IPR001270">
    <property type="entry name" value="ClpA/B"/>
</dbReference>
<dbReference type="SUPFAM" id="SSF52540">
    <property type="entry name" value="P-loop containing nucleoside triphosphate hydrolases"/>
    <property type="match status" value="2"/>
</dbReference>
<evidence type="ECO:0000313" key="11">
    <source>
        <dbReference type="EMBL" id="AKJ28662.1"/>
    </source>
</evidence>
<organism evidence="11 12">
    <name type="scientific">Caldimonas brevitalea</name>
    <dbReference type="NCBI Taxonomy" id="413882"/>
    <lineage>
        <taxon>Bacteria</taxon>
        <taxon>Pseudomonadati</taxon>
        <taxon>Pseudomonadota</taxon>
        <taxon>Betaproteobacteria</taxon>
        <taxon>Burkholderiales</taxon>
        <taxon>Sphaerotilaceae</taxon>
        <taxon>Caldimonas</taxon>
    </lineage>
</organism>
<dbReference type="Pfam" id="PF17871">
    <property type="entry name" value="AAA_lid_9"/>
    <property type="match status" value="1"/>
</dbReference>
<dbReference type="KEGG" id="pbh:AAW51_1971"/>
<dbReference type="GO" id="GO:0006508">
    <property type="term" value="P:proteolysis"/>
    <property type="evidence" value="ECO:0007669"/>
    <property type="project" value="UniProtKB-KW"/>
</dbReference>
<dbReference type="PROSITE" id="PS00871">
    <property type="entry name" value="CLPAB_2"/>
    <property type="match status" value="1"/>
</dbReference>
<dbReference type="GO" id="GO:0005524">
    <property type="term" value="F:ATP binding"/>
    <property type="evidence" value="ECO:0007669"/>
    <property type="project" value="UniProtKB-KW"/>
</dbReference>
<feature type="region of interest" description="Disordered" evidence="9">
    <location>
        <begin position="143"/>
        <end position="175"/>
    </location>
</feature>
<dbReference type="Gene3D" id="1.10.8.60">
    <property type="match status" value="2"/>
</dbReference>
<dbReference type="PRINTS" id="PR00300">
    <property type="entry name" value="CLPPROTEASEA"/>
</dbReference>
<dbReference type="InterPro" id="IPR013461">
    <property type="entry name" value="ClpA"/>
</dbReference>
<dbReference type="InterPro" id="IPR018368">
    <property type="entry name" value="ClpA/B_CS1"/>
</dbReference>
<feature type="domain" description="Clp R" evidence="10">
    <location>
        <begin position="1"/>
        <end position="146"/>
    </location>
</feature>
<evidence type="ECO:0000256" key="3">
    <source>
        <dbReference type="ARBA" id="ARBA00022741"/>
    </source>
</evidence>
<dbReference type="GO" id="GO:0043335">
    <property type="term" value="P:protein unfolding"/>
    <property type="evidence" value="ECO:0007669"/>
    <property type="project" value="InterPro"/>
</dbReference>
<reference evidence="11 12" key="1">
    <citation type="submission" date="2015-05" db="EMBL/GenBank/DDBJ databases">
        <authorList>
            <person name="Tang B."/>
            <person name="Yu Y."/>
        </authorList>
    </citation>
    <scope>NUCLEOTIDE SEQUENCE [LARGE SCALE GENOMIC DNA]</scope>
    <source>
        <strain evidence="11 12">DSM 7029</strain>
    </source>
</reference>
<dbReference type="Pfam" id="PF07724">
    <property type="entry name" value="AAA_2"/>
    <property type="match status" value="1"/>
</dbReference>
<dbReference type="Pfam" id="PF10431">
    <property type="entry name" value="ClpB_D2-small"/>
    <property type="match status" value="1"/>
</dbReference>
<accession>A0A0G3BH35</accession>
<keyword evidence="2 7" id="KW-0677">Repeat</keyword>
<dbReference type="SMART" id="SM00382">
    <property type="entry name" value="AAA"/>
    <property type="match status" value="2"/>
</dbReference>
<dbReference type="RefSeq" id="WP_047194479.1">
    <property type="nucleotide sequence ID" value="NZ_CP011371.1"/>
</dbReference>